<dbReference type="OrthoDB" id="2966224at2759"/>
<reference evidence="3" key="1">
    <citation type="journal article" date="2017" name="Nat. Ecol. Evol.">
        <title>Genome expansion and lineage-specific genetic innovations in the forest pathogenic fungi Armillaria.</title>
        <authorList>
            <person name="Sipos G."/>
            <person name="Prasanna A.N."/>
            <person name="Walter M.C."/>
            <person name="O'Connor E."/>
            <person name="Balint B."/>
            <person name="Krizsan K."/>
            <person name="Kiss B."/>
            <person name="Hess J."/>
            <person name="Varga T."/>
            <person name="Slot J."/>
            <person name="Riley R."/>
            <person name="Boka B."/>
            <person name="Rigling D."/>
            <person name="Barry K."/>
            <person name="Lee J."/>
            <person name="Mihaltcheva S."/>
            <person name="LaButti K."/>
            <person name="Lipzen A."/>
            <person name="Waldron R."/>
            <person name="Moloney N.M."/>
            <person name="Sperisen C."/>
            <person name="Kredics L."/>
            <person name="Vagvoelgyi C."/>
            <person name="Patrignani A."/>
            <person name="Fitzpatrick D."/>
            <person name="Nagy I."/>
            <person name="Doyle S."/>
            <person name="Anderson J.B."/>
            <person name="Grigoriev I.V."/>
            <person name="Gueldener U."/>
            <person name="Muensterkoetter M."/>
            <person name="Nagy L.G."/>
        </authorList>
    </citation>
    <scope>NUCLEOTIDE SEQUENCE [LARGE SCALE GENOMIC DNA]</scope>
    <source>
        <strain evidence="3">Ar21-2</strain>
    </source>
</reference>
<dbReference type="Proteomes" id="UP000217790">
    <property type="component" value="Unassembled WGS sequence"/>
</dbReference>
<feature type="region of interest" description="Disordered" evidence="1">
    <location>
        <begin position="131"/>
        <end position="165"/>
    </location>
</feature>
<gene>
    <name evidence="2" type="ORF">ARMGADRAFT_1023033</name>
</gene>
<protein>
    <submittedName>
        <fullName evidence="2">Uncharacterized protein</fullName>
    </submittedName>
</protein>
<evidence type="ECO:0000313" key="2">
    <source>
        <dbReference type="EMBL" id="PBL01567.1"/>
    </source>
</evidence>
<dbReference type="AlphaFoldDB" id="A0A2H3ES18"/>
<proteinExistence type="predicted"/>
<keyword evidence="3" id="KW-1185">Reference proteome</keyword>
<dbReference type="EMBL" id="KZ293645">
    <property type="protein sequence ID" value="PBL01567.1"/>
    <property type="molecule type" value="Genomic_DNA"/>
</dbReference>
<evidence type="ECO:0000256" key="1">
    <source>
        <dbReference type="SAM" id="MobiDB-lite"/>
    </source>
</evidence>
<organism evidence="2 3">
    <name type="scientific">Armillaria gallica</name>
    <name type="common">Bulbous honey fungus</name>
    <name type="synonym">Armillaria bulbosa</name>
    <dbReference type="NCBI Taxonomy" id="47427"/>
    <lineage>
        <taxon>Eukaryota</taxon>
        <taxon>Fungi</taxon>
        <taxon>Dikarya</taxon>
        <taxon>Basidiomycota</taxon>
        <taxon>Agaricomycotina</taxon>
        <taxon>Agaricomycetes</taxon>
        <taxon>Agaricomycetidae</taxon>
        <taxon>Agaricales</taxon>
        <taxon>Marasmiineae</taxon>
        <taxon>Physalacriaceae</taxon>
        <taxon>Armillaria</taxon>
    </lineage>
</organism>
<evidence type="ECO:0000313" key="3">
    <source>
        <dbReference type="Proteomes" id="UP000217790"/>
    </source>
</evidence>
<name>A0A2H3ES18_ARMGA</name>
<accession>A0A2H3ES18</accession>
<sequence>MEDMDRFYDKEDGGQTIESLTAEHVVKDKMHLSHVLKEHTIISSATIQRDEDVGVWQIVHQNVDDGTLEEMVFTIMRALYVMDLPPVTKETSQSIQLVMGEREFKEGEMEEWKPTTAKEFITMDLSNRYFRPRNSTNEEEGIPISQDVDPSRYIGEDGTAQMDPH</sequence>
<dbReference type="InParanoid" id="A0A2H3ES18"/>